<gene>
    <name evidence="7" type="ORF">nbrc107696_18710</name>
</gene>
<feature type="domain" description="PIN" evidence="6">
    <location>
        <begin position="5"/>
        <end position="119"/>
    </location>
</feature>
<dbReference type="GO" id="GO:0046872">
    <property type="term" value="F:metal ion binding"/>
    <property type="evidence" value="ECO:0007669"/>
    <property type="project" value="UniProtKB-KW"/>
</dbReference>
<dbReference type="InterPro" id="IPR041705">
    <property type="entry name" value="PIN_Sll0205"/>
</dbReference>
<keyword evidence="5" id="KW-0460">Magnesium</keyword>
<keyword evidence="4" id="KW-0378">Hydrolase</keyword>
<dbReference type="Proteomes" id="UP000444960">
    <property type="component" value="Unassembled WGS sequence"/>
</dbReference>
<dbReference type="InterPro" id="IPR052919">
    <property type="entry name" value="TA_system_RNase"/>
</dbReference>
<dbReference type="PANTHER" id="PTHR36173:SF2">
    <property type="entry name" value="RIBONUCLEASE VAPC16"/>
    <property type="match status" value="1"/>
</dbReference>
<dbReference type="AlphaFoldDB" id="A0A7I9V7S7"/>
<evidence type="ECO:0000259" key="6">
    <source>
        <dbReference type="Pfam" id="PF01850"/>
    </source>
</evidence>
<sequence length="132" mass="14040">MTALLLDTNALLWLVSDPTRVNGDALAVISDPANDLYVSAASAWEVATKARLGRLNASALLATWADTVNSMSAVDLPVDPADAILAGSLEWGHRDPFDRMIVAQAARRGLTIATSDRILVDGAPTKTLDTRR</sequence>
<name>A0A7I9V7S7_9ACTN</name>
<keyword evidence="2" id="KW-0540">Nuclease</keyword>
<dbReference type="OrthoDB" id="9798990at2"/>
<keyword evidence="8" id="KW-1185">Reference proteome</keyword>
<reference evidence="8" key="1">
    <citation type="submission" date="2019-06" db="EMBL/GenBank/DDBJ databases">
        <title>Gordonia isolated from sludge of a wastewater treatment plant.</title>
        <authorList>
            <person name="Tamura T."/>
            <person name="Aoyama K."/>
            <person name="Kang Y."/>
            <person name="Saito S."/>
            <person name="Akiyama N."/>
            <person name="Yazawa K."/>
            <person name="Gonoi T."/>
            <person name="Mikami Y."/>
        </authorList>
    </citation>
    <scope>NUCLEOTIDE SEQUENCE [LARGE SCALE GENOMIC DNA]</scope>
    <source>
        <strain evidence="8">NBRC 107696</strain>
    </source>
</reference>
<dbReference type="Gene3D" id="3.40.50.1010">
    <property type="entry name" value="5'-nuclease"/>
    <property type="match status" value="1"/>
</dbReference>
<dbReference type="InterPro" id="IPR002716">
    <property type="entry name" value="PIN_dom"/>
</dbReference>
<proteinExistence type="predicted"/>
<evidence type="ECO:0000256" key="3">
    <source>
        <dbReference type="ARBA" id="ARBA00022723"/>
    </source>
</evidence>
<dbReference type="InterPro" id="IPR029060">
    <property type="entry name" value="PIN-like_dom_sf"/>
</dbReference>
<keyword evidence="3" id="KW-0479">Metal-binding</keyword>
<organism evidence="7 8">
    <name type="scientific">Gordonia spumicola</name>
    <dbReference type="NCBI Taxonomy" id="589161"/>
    <lineage>
        <taxon>Bacteria</taxon>
        <taxon>Bacillati</taxon>
        <taxon>Actinomycetota</taxon>
        <taxon>Actinomycetes</taxon>
        <taxon>Mycobacteriales</taxon>
        <taxon>Gordoniaceae</taxon>
        <taxon>Gordonia</taxon>
    </lineage>
</organism>
<evidence type="ECO:0000313" key="8">
    <source>
        <dbReference type="Proteomes" id="UP000444960"/>
    </source>
</evidence>
<dbReference type="GO" id="GO:0016787">
    <property type="term" value="F:hydrolase activity"/>
    <property type="evidence" value="ECO:0007669"/>
    <property type="project" value="UniProtKB-KW"/>
</dbReference>
<protein>
    <submittedName>
        <fullName evidence="7">Twitching motility protein PilT</fullName>
    </submittedName>
</protein>
<evidence type="ECO:0000256" key="5">
    <source>
        <dbReference type="ARBA" id="ARBA00022842"/>
    </source>
</evidence>
<dbReference type="RefSeq" id="WP_161895221.1">
    <property type="nucleotide sequence ID" value="NZ_BJOV01000003.1"/>
</dbReference>
<evidence type="ECO:0000256" key="1">
    <source>
        <dbReference type="ARBA" id="ARBA00022649"/>
    </source>
</evidence>
<dbReference type="SUPFAM" id="SSF88723">
    <property type="entry name" value="PIN domain-like"/>
    <property type="match status" value="1"/>
</dbReference>
<evidence type="ECO:0000313" key="7">
    <source>
        <dbReference type="EMBL" id="GEE01425.1"/>
    </source>
</evidence>
<dbReference type="CDD" id="cd09872">
    <property type="entry name" value="PIN_Sll0205-like"/>
    <property type="match status" value="1"/>
</dbReference>
<evidence type="ECO:0000256" key="4">
    <source>
        <dbReference type="ARBA" id="ARBA00022801"/>
    </source>
</evidence>
<dbReference type="PANTHER" id="PTHR36173">
    <property type="entry name" value="RIBONUCLEASE VAPC16-RELATED"/>
    <property type="match status" value="1"/>
</dbReference>
<accession>A0A7I9V7S7</accession>
<dbReference type="EMBL" id="BJOV01000003">
    <property type="protein sequence ID" value="GEE01425.1"/>
    <property type="molecule type" value="Genomic_DNA"/>
</dbReference>
<keyword evidence="1" id="KW-1277">Toxin-antitoxin system</keyword>
<evidence type="ECO:0000256" key="2">
    <source>
        <dbReference type="ARBA" id="ARBA00022722"/>
    </source>
</evidence>
<comment type="caution">
    <text evidence="7">The sequence shown here is derived from an EMBL/GenBank/DDBJ whole genome shotgun (WGS) entry which is preliminary data.</text>
</comment>
<dbReference type="GO" id="GO:0004518">
    <property type="term" value="F:nuclease activity"/>
    <property type="evidence" value="ECO:0007669"/>
    <property type="project" value="UniProtKB-KW"/>
</dbReference>
<dbReference type="Pfam" id="PF01850">
    <property type="entry name" value="PIN"/>
    <property type="match status" value="1"/>
</dbReference>